<dbReference type="InterPro" id="IPR036410">
    <property type="entry name" value="HSP_DnaJ_Cys-rich_dom_sf"/>
</dbReference>
<dbReference type="CDD" id="cd10747">
    <property type="entry name" value="DnaJ_C"/>
    <property type="match status" value="1"/>
</dbReference>
<dbReference type="InterPro" id="IPR001305">
    <property type="entry name" value="HSP_DnaJ_Cys-rich_dom"/>
</dbReference>
<dbReference type="Pfam" id="PF00684">
    <property type="entry name" value="DnaJ_CXXCXGXG"/>
    <property type="match status" value="1"/>
</dbReference>
<keyword evidence="9" id="KW-1185">Reference proteome</keyword>
<keyword evidence="4 5" id="KW-0862">Zinc</keyword>
<dbReference type="Gene3D" id="2.10.230.10">
    <property type="entry name" value="Heat shock protein DnaJ, cysteine-rich domain"/>
    <property type="match status" value="1"/>
</dbReference>
<dbReference type="InterPro" id="IPR036869">
    <property type="entry name" value="J_dom_sf"/>
</dbReference>
<evidence type="ECO:0000256" key="5">
    <source>
        <dbReference type="PROSITE-ProRule" id="PRU00546"/>
    </source>
</evidence>
<dbReference type="InterPro" id="IPR001623">
    <property type="entry name" value="DnaJ_domain"/>
</dbReference>
<dbReference type="AlphaFoldDB" id="A0ABD2N462"/>
<dbReference type="Pfam" id="PF00226">
    <property type="entry name" value="DnaJ"/>
    <property type="match status" value="1"/>
</dbReference>
<organism evidence="8 9">
    <name type="scientific">Cryptolaemus montrouzieri</name>
    <dbReference type="NCBI Taxonomy" id="559131"/>
    <lineage>
        <taxon>Eukaryota</taxon>
        <taxon>Metazoa</taxon>
        <taxon>Ecdysozoa</taxon>
        <taxon>Arthropoda</taxon>
        <taxon>Hexapoda</taxon>
        <taxon>Insecta</taxon>
        <taxon>Pterygota</taxon>
        <taxon>Neoptera</taxon>
        <taxon>Endopterygota</taxon>
        <taxon>Coleoptera</taxon>
        <taxon>Polyphaga</taxon>
        <taxon>Cucujiformia</taxon>
        <taxon>Coccinelloidea</taxon>
        <taxon>Coccinellidae</taxon>
        <taxon>Scymninae</taxon>
        <taxon>Scymnini</taxon>
        <taxon>Cryptolaemus</taxon>
    </lineage>
</organism>
<dbReference type="SUPFAM" id="SSF49493">
    <property type="entry name" value="HSP40/DnaJ peptide-binding domain"/>
    <property type="match status" value="2"/>
</dbReference>
<evidence type="ECO:0000256" key="4">
    <source>
        <dbReference type="ARBA" id="ARBA00022833"/>
    </source>
</evidence>
<feature type="domain" description="J" evidence="6">
    <location>
        <begin position="6"/>
        <end position="68"/>
    </location>
</feature>
<dbReference type="Proteomes" id="UP001516400">
    <property type="component" value="Unassembled WGS sequence"/>
</dbReference>
<keyword evidence="1 5" id="KW-0479">Metal-binding</keyword>
<dbReference type="PROSITE" id="PS51188">
    <property type="entry name" value="ZF_CR"/>
    <property type="match status" value="1"/>
</dbReference>
<evidence type="ECO:0000256" key="3">
    <source>
        <dbReference type="ARBA" id="ARBA00022771"/>
    </source>
</evidence>
<accession>A0ABD2N462</accession>
<dbReference type="Gene3D" id="1.10.287.110">
    <property type="entry name" value="DnaJ domain"/>
    <property type="match status" value="1"/>
</dbReference>
<evidence type="ECO:0000256" key="2">
    <source>
        <dbReference type="ARBA" id="ARBA00022737"/>
    </source>
</evidence>
<evidence type="ECO:0000259" key="7">
    <source>
        <dbReference type="PROSITE" id="PS51188"/>
    </source>
</evidence>
<protein>
    <submittedName>
        <fullName evidence="8">Uncharacterized protein</fullName>
    </submittedName>
</protein>
<comment type="caution">
    <text evidence="8">The sequence shown here is derived from an EMBL/GenBank/DDBJ whole genome shotgun (WGS) entry which is preliminary data.</text>
</comment>
<dbReference type="EMBL" id="JABFTP020000062">
    <property type="protein sequence ID" value="KAL3273429.1"/>
    <property type="molecule type" value="Genomic_DNA"/>
</dbReference>
<dbReference type="SUPFAM" id="SSF57938">
    <property type="entry name" value="DnaJ/Hsp40 cysteine-rich domain"/>
    <property type="match status" value="1"/>
</dbReference>
<dbReference type="PANTHER" id="PTHR43888">
    <property type="entry name" value="DNAJ-LIKE-2, ISOFORM A-RELATED"/>
    <property type="match status" value="1"/>
</dbReference>
<dbReference type="Pfam" id="PF01556">
    <property type="entry name" value="DnaJ_C"/>
    <property type="match status" value="1"/>
</dbReference>
<dbReference type="FunFam" id="2.10.230.10:FF:000001">
    <property type="entry name" value="DnaJ subfamily A member 2"/>
    <property type="match status" value="1"/>
</dbReference>
<feature type="zinc finger region" description="CR-type" evidence="5">
    <location>
        <begin position="122"/>
        <end position="206"/>
    </location>
</feature>
<name>A0ABD2N462_9CUCU</name>
<dbReference type="CDD" id="cd10719">
    <property type="entry name" value="DnaJ_zf"/>
    <property type="match status" value="1"/>
</dbReference>
<keyword evidence="3 5" id="KW-0863">Zinc-finger</keyword>
<dbReference type="FunFam" id="2.60.260.20:FF:000003">
    <property type="entry name" value="DnaJ subfamily A member 2"/>
    <property type="match status" value="1"/>
</dbReference>
<dbReference type="SMART" id="SM00271">
    <property type="entry name" value="DnaJ"/>
    <property type="match status" value="1"/>
</dbReference>
<reference evidence="8 9" key="1">
    <citation type="journal article" date="2021" name="BMC Biol.">
        <title>Horizontally acquired antibacterial genes associated with adaptive radiation of ladybird beetles.</title>
        <authorList>
            <person name="Li H.S."/>
            <person name="Tang X.F."/>
            <person name="Huang Y.H."/>
            <person name="Xu Z.Y."/>
            <person name="Chen M.L."/>
            <person name="Du X.Y."/>
            <person name="Qiu B.Y."/>
            <person name="Chen P.T."/>
            <person name="Zhang W."/>
            <person name="Slipinski A."/>
            <person name="Escalona H.E."/>
            <person name="Waterhouse R.M."/>
            <person name="Zwick A."/>
            <person name="Pang H."/>
        </authorList>
    </citation>
    <scope>NUCLEOTIDE SEQUENCE [LARGE SCALE GENOMIC DNA]</scope>
    <source>
        <strain evidence="8">SYSU2018</strain>
    </source>
</reference>
<dbReference type="Gene3D" id="2.60.260.20">
    <property type="entry name" value="Urease metallochaperone UreE, N-terminal domain"/>
    <property type="match status" value="2"/>
</dbReference>
<evidence type="ECO:0000313" key="9">
    <source>
        <dbReference type="Proteomes" id="UP001516400"/>
    </source>
</evidence>
<evidence type="ECO:0000256" key="1">
    <source>
        <dbReference type="ARBA" id="ARBA00022723"/>
    </source>
</evidence>
<evidence type="ECO:0000313" key="8">
    <source>
        <dbReference type="EMBL" id="KAL3273429.1"/>
    </source>
</evidence>
<feature type="domain" description="CR-type" evidence="7">
    <location>
        <begin position="122"/>
        <end position="206"/>
    </location>
</feature>
<evidence type="ECO:0000259" key="6">
    <source>
        <dbReference type="PROSITE" id="PS50076"/>
    </source>
</evidence>
<proteinExistence type="predicted"/>
<dbReference type="InterPro" id="IPR044713">
    <property type="entry name" value="DNJA1/2-like"/>
</dbReference>
<dbReference type="PROSITE" id="PS00636">
    <property type="entry name" value="DNAJ_1"/>
    <property type="match status" value="1"/>
</dbReference>
<dbReference type="GO" id="GO:0008270">
    <property type="term" value="F:zinc ion binding"/>
    <property type="evidence" value="ECO:0007669"/>
    <property type="project" value="UniProtKB-KW"/>
</dbReference>
<dbReference type="InterPro" id="IPR018253">
    <property type="entry name" value="DnaJ_domain_CS"/>
</dbReference>
<gene>
    <name evidence="8" type="ORF">HHI36_014873</name>
</gene>
<dbReference type="PROSITE" id="PS50076">
    <property type="entry name" value="DNAJ_2"/>
    <property type="match status" value="1"/>
</dbReference>
<dbReference type="InterPro" id="IPR002939">
    <property type="entry name" value="DnaJ_C"/>
</dbReference>
<dbReference type="SUPFAM" id="SSF46565">
    <property type="entry name" value="Chaperone J-domain"/>
    <property type="match status" value="1"/>
</dbReference>
<dbReference type="PRINTS" id="PR00625">
    <property type="entry name" value="JDOMAIN"/>
</dbReference>
<dbReference type="InterPro" id="IPR008971">
    <property type="entry name" value="HSP40/DnaJ_pept-bd"/>
</dbReference>
<sequence>MVHETEFYDILEVPPNCSDDDLKKAYRRLALLYHPDKNPTEGERFTRISQAYEVLSDPQKRAIYDEGGEQALKSGAGYAYSNPMNLFDMFFNAGTSGRRRSDRTRRDIIHELAVTLEELYNGTNKKVSIKRNIICEKCKGRGSMSGKILKCKICDGHGVIIKTTEVAPGMIRQTQKLCKECNGTGEQIDPKDICKKCNGKRVHEVAKNFNVHVEKGMLDSQKIIIKGEGNEEPEKEPGDIIIIIDEKEHPIFSRSEEDLLMRIDIQLIESLCGFQKVFKSLDNRDLSIRVPAGTVMKHGDIKLISDEGMPYYQNPTDKGRLIIQFFVQFPETLSEEIIRGLEKVLGPRPNIKIPTKTKECVLEKFDPEVEAKRHRAQTMMDSDDSIQELQCATS</sequence>
<dbReference type="CDD" id="cd06257">
    <property type="entry name" value="DnaJ"/>
    <property type="match status" value="1"/>
</dbReference>
<keyword evidence="2" id="KW-0677">Repeat</keyword>